<sequence length="86" mass="9294">MSRIPKPPRTGQGALVIARQSHPVAFSLHYLVGNQGQRGAKGGVTGDPDAMRRAFRQGRVQLTLDDGKAFDVSIVAHAEGMRHSLF</sequence>
<evidence type="ECO:0000313" key="2">
    <source>
        <dbReference type="Proteomes" id="UP000245073"/>
    </source>
</evidence>
<dbReference type="EMBL" id="QDKQ01000016">
    <property type="protein sequence ID" value="PVM93677.1"/>
    <property type="molecule type" value="Genomic_DNA"/>
</dbReference>
<dbReference type="AlphaFoldDB" id="A0A2T9KCI4"/>
<comment type="caution">
    <text evidence="1">The sequence shown here is derived from an EMBL/GenBank/DDBJ whole genome shotgun (WGS) entry which is preliminary data.</text>
</comment>
<reference evidence="1 2" key="1">
    <citation type="submission" date="2018-04" db="EMBL/GenBank/DDBJ databases">
        <title>The genome sequence of Caulobacter sp. 744.</title>
        <authorList>
            <person name="Gao J."/>
            <person name="Sun J."/>
        </authorList>
    </citation>
    <scope>NUCLEOTIDE SEQUENCE [LARGE SCALE GENOMIC DNA]</scope>
    <source>
        <strain evidence="1 2">774</strain>
    </source>
</reference>
<name>A0A2T9KCI4_9CAUL</name>
<accession>A0A2T9KCI4</accession>
<organism evidence="1 2">
    <name type="scientific">Caulobacter endophyticus</name>
    <dbReference type="NCBI Taxonomy" id="2172652"/>
    <lineage>
        <taxon>Bacteria</taxon>
        <taxon>Pseudomonadati</taxon>
        <taxon>Pseudomonadota</taxon>
        <taxon>Alphaproteobacteria</taxon>
        <taxon>Caulobacterales</taxon>
        <taxon>Caulobacteraceae</taxon>
        <taxon>Caulobacter</taxon>
    </lineage>
</organism>
<dbReference type="OrthoDB" id="7189694at2"/>
<evidence type="ECO:0000313" key="1">
    <source>
        <dbReference type="EMBL" id="PVM93677.1"/>
    </source>
</evidence>
<protein>
    <submittedName>
        <fullName evidence="1">Uncharacterized protein</fullName>
    </submittedName>
</protein>
<keyword evidence="2" id="KW-1185">Reference proteome</keyword>
<gene>
    <name evidence="1" type="ORF">DDF67_03080</name>
</gene>
<proteinExistence type="predicted"/>
<dbReference type="Proteomes" id="UP000245073">
    <property type="component" value="Unassembled WGS sequence"/>
</dbReference>